<name>A0A1Z1WE16_9ACTN</name>
<gene>
    <name evidence="1" type="ORF">SMD44_04122</name>
</gene>
<sequence>MEIVVRVEQGVRRLLPQAAREVLYGATLDEQLRDEVWREAVVRARQKPDRKGATSKEVWRLLTIWLALPGVYRTVHRVTSLLPVDRHDLEAEVVLALLEVIGTTDLDRSDVGGTIVRAAVNRAWGYARQTALEVPVVDIASIAAVRNACTSMDPGSVSENDWELHIEPPSRPDGLAAPLHFTVSRTTIEGERLGALAERLGLRDVVLRARRPGEGPVIGTLSLRPAGAAR</sequence>
<dbReference type="EMBL" id="CP021748">
    <property type="protein sequence ID" value="ARX84671.1"/>
    <property type="molecule type" value="Genomic_DNA"/>
</dbReference>
<evidence type="ECO:0000313" key="1">
    <source>
        <dbReference type="EMBL" id="ARX84671.1"/>
    </source>
</evidence>
<proteinExistence type="predicted"/>
<dbReference type="OrthoDB" id="4192938at2"/>
<reference evidence="1 2" key="1">
    <citation type="submission" date="2017-05" db="EMBL/GenBank/DDBJ databases">
        <title>Streptomyces alboflavus Genome sequencing and assembly.</title>
        <authorList>
            <person name="Wang Y."/>
            <person name="Du B."/>
            <person name="Ding Y."/>
            <person name="Liu H."/>
            <person name="Hou Q."/>
            <person name="Liu K."/>
            <person name="Wang C."/>
            <person name="Yao L."/>
        </authorList>
    </citation>
    <scope>NUCLEOTIDE SEQUENCE [LARGE SCALE GENOMIC DNA]</scope>
    <source>
        <strain evidence="1 2">MDJK44</strain>
    </source>
</reference>
<accession>A0A1Z1WE16</accession>
<organism evidence="1 2">
    <name type="scientific">Streptomyces alboflavus</name>
    <dbReference type="NCBI Taxonomy" id="67267"/>
    <lineage>
        <taxon>Bacteria</taxon>
        <taxon>Bacillati</taxon>
        <taxon>Actinomycetota</taxon>
        <taxon>Actinomycetes</taxon>
        <taxon>Kitasatosporales</taxon>
        <taxon>Streptomycetaceae</taxon>
        <taxon>Streptomyces</taxon>
    </lineage>
</organism>
<keyword evidence="2" id="KW-1185">Reference proteome</keyword>
<protein>
    <submittedName>
        <fullName evidence="1">Uncharacterized protein</fullName>
    </submittedName>
</protein>
<dbReference type="RefSeq" id="WP_087884835.1">
    <property type="nucleotide sequence ID" value="NZ_CP021748.1"/>
</dbReference>
<dbReference type="KEGG" id="salf:SMD44_04122"/>
<evidence type="ECO:0000313" key="2">
    <source>
        <dbReference type="Proteomes" id="UP000195880"/>
    </source>
</evidence>
<dbReference type="AlphaFoldDB" id="A0A1Z1WE16"/>
<dbReference type="Proteomes" id="UP000195880">
    <property type="component" value="Chromosome"/>
</dbReference>